<feature type="non-terminal residue" evidence="1">
    <location>
        <position position="1"/>
    </location>
</feature>
<dbReference type="EMBL" id="MJEQ01005427">
    <property type="protein sequence ID" value="OIT20344.1"/>
    <property type="molecule type" value="Genomic_DNA"/>
</dbReference>
<dbReference type="PANTHER" id="PTHR33116">
    <property type="entry name" value="REVERSE TRANSCRIPTASE ZINC-BINDING DOMAIN-CONTAINING PROTEIN-RELATED-RELATED"/>
    <property type="match status" value="1"/>
</dbReference>
<sequence>QCFDQFSTTSGLKANLNKSSVYFGGVCNVDQELILKQLGYVKGELTFRYLVVPLTTKKMKVTQWQPLIDKIVAKISS</sequence>
<dbReference type="SMR" id="A0A1J6K5K6"/>
<evidence type="ECO:0000313" key="1">
    <source>
        <dbReference type="EMBL" id="OIT20344.1"/>
    </source>
</evidence>
<organism evidence="1 2">
    <name type="scientific">Nicotiana attenuata</name>
    <name type="common">Coyote tobacco</name>
    <dbReference type="NCBI Taxonomy" id="49451"/>
    <lineage>
        <taxon>Eukaryota</taxon>
        <taxon>Viridiplantae</taxon>
        <taxon>Streptophyta</taxon>
        <taxon>Embryophyta</taxon>
        <taxon>Tracheophyta</taxon>
        <taxon>Spermatophyta</taxon>
        <taxon>Magnoliopsida</taxon>
        <taxon>eudicotyledons</taxon>
        <taxon>Gunneridae</taxon>
        <taxon>Pentapetalae</taxon>
        <taxon>asterids</taxon>
        <taxon>lamiids</taxon>
        <taxon>Solanales</taxon>
        <taxon>Solanaceae</taxon>
        <taxon>Nicotianoideae</taxon>
        <taxon>Nicotianeae</taxon>
        <taxon>Nicotiana</taxon>
    </lineage>
</organism>
<name>A0A1J6K5K6_NICAT</name>
<accession>A0A1J6K5K6</accession>
<dbReference type="PANTHER" id="PTHR33116:SF66">
    <property type="entry name" value="REVERSE TRANSCRIPTASE ZINC-BINDING DOMAIN-CONTAINING PROTEIN"/>
    <property type="match status" value="1"/>
</dbReference>
<evidence type="ECO:0000313" key="2">
    <source>
        <dbReference type="Proteomes" id="UP000187609"/>
    </source>
</evidence>
<gene>
    <name evidence="1" type="ORF">A4A49_56865</name>
</gene>
<proteinExistence type="predicted"/>
<dbReference type="Proteomes" id="UP000187609">
    <property type="component" value="Unassembled WGS sequence"/>
</dbReference>
<dbReference type="Gramene" id="OIT20344">
    <property type="protein sequence ID" value="OIT20344"/>
    <property type="gene ID" value="A4A49_56865"/>
</dbReference>
<dbReference type="AlphaFoldDB" id="A0A1J6K5K6"/>
<reference evidence="1" key="1">
    <citation type="submission" date="2016-11" db="EMBL/GenBank/DDBJ databases">
        <title>The genome of Nicotiana attenuata.</title>
        <authorList>
            <person name="Xu S."/>
            <person name="Brockmoeller T."/>
            <person name="Gaquerel E."/>
            <person name="Navarro A."/>
            <person name="Kuhl H."/>
            <person name="Gase K."/>
            <person name="Ling Z."/>
            <person name="Zhou W."/>
            <person name="Kreitzer C."/>
            <person name="Stanke M."/>
            <person name="Tang H."/>
            <person name="Lyons E."/>
            <person name="Pandey P."/>
            <person name="Pandey S.P."/>
            <person name="Timmermann B."/>
            <person name="Baldwin I.T."/>
        </authorList>
    </citation>
    <scope>NUCLEOTIDE SEQUENCE [LARGE SCALE GENOMIC DNA]</scope>
    <source>
        <strain evidence="1">UT</strain>
    </source>
</reference>
<comment type="caution">
    <text evidence="1">The sequence shown here is derived from an EMBL/GenBank/DDBJ whole genome shotgun (WGS) entry which is preliminary data.</text>
</comment>
<keyword evidence="2" id="KW-1185">Reference proteome</keyword>
<protein>
    <submittedName>
        <fullName evidence="1">Uncharacterized protein</fullName>
    </submittedName>
</protein>